<evidence type="ECO:0000256" key="9">
    <source>
        <dbReference type="PROSITE-ProRule" id="PRU00042"/>
    </source>
</evidence>
<dbReference type="PROSITE" id="PS00028">
    <property type="entry name" value="ZINC_FINGER_C2H2_1"/>
    <property type="match status" value="2"/>
</dbReference>
<dbReference type="SUPFAM" id="SSF57667">
    <property type="entry name" value="beta-beta-alpha zinc fingers"/>
    <property type="match status" value="2"/>
</dbReference>
<dbReference type="PROSITE" id="PS50157">
    <property type="entry name" value="ZINC_FINGER_C2H2_2"/>
    <property type="match status" value="3"/>
</dbReference>
<feature type="domain" description="C2H2-type" evidence="11">
    <location>
        <begin position="12"/>
        <end position="36"/>
    </location>
</feature>
<keyword evidence="13" id="KW-1185">Reference proteome</keyword>
<dbReference type="GO" id="GO:0003677">
    <property type="term" value="F:DNA binding"/>
    <property type="evidence" value="ECO:0007669"/>
    <property type="project" value="UniProtKB-KW"/>
</dbReference>
<accession>A0A8B6GUQ7</accession>
<reference evidence="12" key="1">
    <citation type="submission" date="2018-11" db="EMBL/GenBank/DDBJ databases">
        <authorList>
            <person name="Alioto T."/>
            <person name="Alioto T."/>
        </authorList>
    </citation>
    <scope>NUCLEOTIDE SEQUENCE</scope>
</reference>
<dbReference type="InterPro" id="IPR013087">
    <property type="entry name" value="Znf_C2H2_type"/>
</dbReference>
<dbReference type="Pfam" id="PF00096">
    <property type="entry name" value="zf-C2H2"/>
    <property type="match status" value="3"/>
</dbReference>
<feature type="region of interest" description="Disordered" evidence="10">
    <location>
        <begin position="90"/>
        <end position="113"/>
    </location>
</feature>
<evidence type="ECO:0000256" key="8">
    <source>
        <dbReference type="ARBA" id="ARBA00049244"/>
    </source>
</evidence>
<comment type="similarity">
    <text evidence="1">Belongs to the DNA polymerase type-B family.</text>
</comment>
<dbReference type="InterPro" id="IPR043502">
    <property type="entry name" value="DNA/RNA_pol_sf"/>
</dbReference>
<proteinExistence type="inferred from homology"/>
<dbReference type="InterPro" id="IPR036397">
    <property type="entry name" value="RNaseH_sf"/>
</dbReference>
<comment type="catalytic activity">
    <reaction evidence="8">
        <text>DNA(n) + a 2'-deoxyribonucleoside 5'-triphosphate = DNA(n+1) + diphosphate</text>
        <dbReference type="Rhea" id="RHEA:22508"/>
        <dbReference type="Rhea" id="RHEA-COMP:17339"/>
        <dbReference type="Rhea" id="RHEA-COMP:17340"/>
        <dbReference type="ChEBI" id="CHEBI:33019"/>
        <dbReference type="ChEBI" id="CHEBI:61560"/>
        <dbReference type="ChEBI" id="CHEBI:173112"/>
        <dbReference type="EC" id="2.7.7.7"/>
    </reaction>
</comment>
<evidence type="ECO:0000256" key="1">
    <source>
        <dbReference type="ARBA" id="ARBA00005755"/>
    </source>
</evidence>
<dbReference type="Gene3D" id="3.30.160.60">
    <property type="entry name" value="Classic Zinc Finger"/>
    <property type="match status" value="1"/>
</dbReference>
<dbReference type="InterPro" id="IPR023211">
    <property type="entry name" value="DNA_pol_palm_dom_sf"/>
</dbReference>
<dbReference type="GO" id="GO:0003887">
    <property type="term" value="F:DNA-directed DNA polymerase activity"/>
    <property type="evidence" value="ECO:0007669"/>
    <property type="project" value="UniProtKB-KW"/>
</dbReference>
<dbReference type="PANTHER" id="PTHR33568:SF3">
    <property type="entry name" value="DNA-DIRECTED DNA POLYMERASE"/>
    <property type="match status" value="1"/>
</dbReference>
<dbReference type="OrthoDB" id="10064239at2759"/>
<dbReference type="GO" id="GO:0008270">
    <property type="term" value="F:zinc ion binding"/>
    <property type="evidence" value="ECO:0007669"/>
    <property type="project" value="UniProtKB-KW"/>
</dbReference>
<evidence type="ECO:0000259" key="11">
    <source>
        <dbReference type="PROSITE" id="PS50157"/>
    </source>
</evidence>
<evidence type="ECO:0000256" key="6">
    <source>
        <dbReference type="ARBA" id="ARBA00022932"/>
    </source>
</evidence>
<dbReference type="InterPro" id="IPR004868">
    <property type="entry name" value="DNA-dir_DNA_pol_B_mt/vir"/>
</dbReference>
<evidence type="ECO:0000256" key="2">
    <source>
        <dbReference type="ARBA" id="ARBA00012417"/>
    </source>
</evidence>
<evidence type="ECO:0000313" key="12">
    <source>
        <dbReference type="EMBL" id="VDI68914.1"/>
    </source>
</evidence>
<sequence>MDHHRGKMSRKYECQHCGATFSKRSLLDEHKRILGHQDVFRCPVCDKGFHRKDNLESHERKHSSSGFYQCEKCKKVFSHPDLLSLHKQNFHNQSGGGVKRKATQDGPPIKRKITKYDDPSDSYTISVIGTQKMPKFNTTSSRYKVAFRELDVRGIPNILRSLRILFNSIIKDVTEFMEPEDLVRLSVHCPELDFPISLPFMKLSQLNAERFLTEIERVLQSYEQFVMDETLEIELIHVSLPSGGIGKRCKYVDLGKTLEEKRCFLQIHNNDELCCARAIMTAKARLDGHEKWNSIRQGRNIQMNLAKELHHNANIPLRRCGIDDIKSFQRVLDGYQIHVVSKEHFNAIIYEGPEAEKKIYLYLHDNHFDVITKMPAFLGRSYYCTICNKGYDHKERHTCNNACHHCYKIHDVQKEQWKYCEDCNRYFLNNICFNLHKQTSKLGQSTCTTNFRCNQCGQSVYAKLHKTPHKCGEQYCRVCKDYFPESHQCYMLPEQIKKDHNKYFSQSTHENDQSTAQMSQKEKSKIFIFFDFECRQDDILQCDRGYKTTTEEKKCIHCKQSWCGTRKHTPNLCVVHKVCEECMSKEVNSSTRCHKCGQNEYIFRGETARDDFCRWLFSEANSGAKVLCHNFKGYDSYPILQYLYQNGVLPEVIKSGSKFMSIDVPKCNIRFIDSINFVPMALEKFPKSFGLTELCKGYFPHLMNTKEHQNAILQGLPNIKYYNPDGMKPEKRHEFKEWYNEHKYDQFNFQEQLLTYCKSDVDILRKGCLAFRKMFMEATSLHDKPGVDPFENCLTIASACNLVFRRNFLQYDSIGIIPPNGYRPQQKQSIKAIQWLQYISERDGIDITHARNRGEKQIGPFLADGYHETLDGEKIVYEFHGCFWHACPKCFAMSTMNPVTGTSMSDLYQRTVDKRSFLEKNGYKYICIWECEFDKEVQSNTDLNKFVKSHTMQYPLEPREAFYGGRTEAFTMYKEAAKDESINYYDVTSLYPFINKTGKIPLGHPMIITENFKNIDEYEGLVKCKIIPPRNLYLPVLPARIRGKLMFGLCRTCMEDGVSEDCCHDVDSRALIGTWVSDEIKKAVQKGYKIEEIYEVWHFENVSQYDPLTRQGGVFTEYVNTFLKIKQEASGWPDWCKTEEDRQKYVDDYFEKEGIRLDARNIKWNPGLRQLSKLMLNSFWGKFGQRLNLPRTTYLTDPAVYFDILTSDSQEVRDVSFVTDDMVRIHWINQSQFVEETGRTNVVIPAYTTTQARLELYKYLEILEERALYCDTDSIIFSSKPGECIPTTGDYLGDLTDETPNNSIECFITGGPKNYGYKLKKPDRNGNLTCCKIRGITLNYKNSLELNFESMRDVVEGKTKKITVTDDNKICREVKTTNIITRAEDKTYKIVFDKRVLKTDFRTIPYGM</sequence>
<keyword evidence="6" id="KW-0239">DNA-directed DNA polymerase</keyword>
<dbReference type="EMBL" id="UYJE01008969">
    <property type="protein sequence ID" value="VDI68914.1"/>
    <property type="molecule type" value="Genomic_DNA"/>
</dbReference>
<name>A0A8B6GUQ7_MYTGA</name>
<keyword evidence="7" id="KW-0238">DNA-binding</keyword>
<evidence type="ECO:0000256" key="10">
    <source>
        <dbReference type="SAM" id="MobiDB-lite"/>
    </source>
</evidence>
<keyword evidence="5" id="KW-0235">DNA replication</keyword>
<dbReference type="GO" id="GO:0000166">
    <property type="term" value="F:nucleotide binding"/>
    <property type="evidence" value="ECO:0007669"/>
    <property type="project" value="InterPro"/>
</dbReference>
<evidence type="ECO:0000256" key="5">
    <source>
        <dbReference type="ARBA" id="ARBA00022705"/>
    </source>
</evidence>
<keyword evidence="9" id="KW-0479">Metal-binding</keyword>
<dbReference type="InterPro" id="IPR036236">
    <property type="entry name" value="Znf_C2H2_sf"/>
</dbReference>
<dbReference type="Gene3D" id="3.40.960.10">
    <property type="entry name" value="VSR Endonuclease"/>
    <property type="match status" value="1"/>
</dbReference>
<organism evidence="12 13">
    <name type="scientific">Mytilus galloprovincialis</name>
    <name type="common">Mediterranean mussel</name>
    <dbReference type="NCBI Taxonomy" id="29158"/>
    <lineage>
        <taxon>Eukaryota</taxon>
        <taxon>Metazoa</taxon>
        <taxon>Spiralia</taxon>
        <taxon>Lophotrochozoa</taxon>
        <taxon>Mollusca</taxon>
        <taxon>Bivalvia</taxon>
        <taxon>Autobranchia</taxon>
        <taxon>Pteriomorphia</taxon>
        <taxon>Mytilida</taxon>
        <taxon>Mytiloidea</taxon>
        <taxon>Mytilidae</taxon>
        <taxon>Mytilinae</taxon>
        <taxon>Mytilus</taxon>
    </lineage>
</organism>
<evidence type="ECO:0000313" key="13">
    <source>
        <dbReference type="Proteomes" id="UP000596742"/>
    </source>
</evidence>
<dbReference type="Gene3D" id="3.30.420.10">
    <property type="entry name" value="Ribonuclease H-like superfamily/Ribonuclease H"/>
    <property type="match status" value="1"/>
</dbReference>
<keyword evidence="9" id="KW-0863">Zinc-finger</keyword>
<gene>
    <name evidence="12" type="ORF">MGAL_10B064729</name>
</gene>
<evidence type="ECO:0000256" key="7">
    <source>
        <dbReference type="ARBA" id="ARBA00023125"/>
    </source>
</evidence>
<feature type="domain" description="C2H2-type" evidence="11">
    <location>
        <begin position="40"/>
        <end position="67"/>
    </location>
</feature>
<dbReference type="SUPFAM" id="SSF53098">
    <property type="entry name" value="Ribonuclease H-like"/>
    <property type="match status" value="1"/>
</dbReference>
<dbReference type="Pfam" id="PF03175">
    <property type="entry name" value="DNA_pol_B_2"/>
    <property type="match status" value="2"/>
</dbReference>
<dbReference type="InterPro" id="IPR012337">
    <property type="entry name" value="RNaseH-like_sf"/>
</dbReference>
<dbReference type="EC" id="2.7.7.7" evidence="2"/>
<dbReference type="GO" id="GO:0006260">
    <property type="term" value="P:DNA replication"/>
    <property type="evidence" value="ECO:0007669"/>
    <property type="project" value="UniProtKB-KW"/>
</dbReference>
<dbReference type="Proteomes" id="UP000596742">
    <property type="component" value="Unassembled WGS sequence"/>
</dbReference>
<keyword evidence="3" id="KW-0808">Transferase</keyword>
<keyword evidence="4" id="KW-0548">Nucleotidyltransferase</keyword>
<dbReference type="Gene3D" id="1.10.287.690">
    <property type="entry name" value="Helix hairpin bin"/>
    <property type="match status" value="1"/>
</dbReference>
<evidence type="ECO:0000256" key="3">
    <source>
        <dbReference type="ARBA" id="ARBA00022679"/>
    </source>
</evidence>
<dbReference type="PANTHER" id="PTHR33568">
    <property type="entry name" value="DNA POLYMERASE"/>
    <property type="match status" value="1"/>
</dbReference>
<dbReference type="SUPFAM" id="SSF56672">
    <property type="entry name" value="DNA/RNA polymerases"/>
    <property type="match status" value="1"/>
</dbReference>
<feature type="domain" description="C2H2-type" evidence="11">
    <location>
        <begin position="68"/>
        <end position="96"/>
    </location>
</feature>
<dbReference type="Gene3D" id="3.90.1600.10">
    <property type="entry name" value="Palm domain of DNA polymerase"/>
    <property type="match status" value="1"/>
</dbReference>
<dbReference type="SMART" id="SM00355">
    <property type="entry name" value="ZnF_C2H2"/>
    <property type="match status" value="3"/>
</dbReference>
<evidence type="ECO:0000256" key="4">
    <source>
        <dbReference type="ARBA" id="ARBA00022695"/>
    </source>
</evidence>
<protein>
    <recommendedName>
        <fullName evidence="2">DNA-directed DNA polymerase</fullName>
        <ecNumber evidence="2">2.7.7.7</ecNumber>
    </recommendedName>
</protein>
<keyword evidence="9" id="KW-0862">Zinc</keyword>
<comment type="caution">
    <text evidence="12">The sequence shown here is derived from an EMBL/GenBank/DDBJ whole genome shotgun (WGS) entry which is preliminary data.</text>
</comment>